<evidence type="ECO:0000259" key="3">
    <source>
        <dbReference type="PROSITE" id="PS50980"/>
    </source>
</evidence>
<sequence>MNSSDRIELLVDPDTWYPMDEDMVFINPIEFHSEEKPYKDCIDYYQRVTGLTETVQTGIGELNGIPIAMGVMDFQFIGGSRGSVVDEYATNKQYVLPEEGGCKKEV</sequence>
<dbReference type="AlphaFoldDB" id="A0A7J7N333"/>
<protein>
    <recommendedName>
        <fullName evidence="3">CoA carboxyltransferase N-terminal domain-containing protein</fullName>
    </recommendedName>
</protein>
<dbReference type="GO" id="GO:0016740">
    <property type="term" value="F:transferase activity"/>
    <property type="evidence" value="ECO:0007669"/>
    <property type="project" value="UniProtKB-KW"/>
</dbReference>
<keyword evidence="2" id="KW-0862">Zinc</keyword>
<keyword evidence="1" id="KW-0808">Transferase</keyword>
<keyword evidence="2" id="KW-0479">Metal-binding</keyword>
<dbReference type="InterPro" id="IPR029045">
    <property type="entry name" value="ClpP/crotonase-like_dom_sf"/>
</dbReference>
<evidence type="ECO:0000313" key="4">
    <source>
        <dbReference type="EMBL" id="KAF6161609.1"/>
    </source>
</evidence>
<proteinExistence type="predicted"/>
<dbReference type="PANTHER" id="PTHR42995">
    <property type="entry name" value="ACETYL-COENZYME A CARBOXYLASE CARBOXYL TRANSFERASE SUBUNIT BETA, CHLOROPLASTIC"/>
    <property type="match status" value="1"/>
</dbReference>
<dbReference type="GO" id="GO:2001295">
    <property type="term" value="P:malonyl-CoA biosynthetic process"/>
    <property type="evidence" value="ECO:0007669"/>
    <property type="project" value="TreeGrafter"/>
</dbReference>
<dbReference type="SUPFAM" id="SSF52096">
    <property type="entry name" value="ClpP/crotonase"/>
    <property type="match status" value="1"/>
</dbReference>
<reference evidence="4 5" key="1">
    <citation type="journal article" date="2020" name="IScience">
        <title>Genome Sequencing of the Endangered Kingdonia uniflora (Circaeasteraceae, Ranunculales) Reveals Potential Mechanisms of Evolutionary Specialization.</title>
        <authorList>
            <person name="Sun Y."/>
            <person name="Deng T."/>
            <person name="Zhang A."/>
            <person name="Moore M.J."/>
            <person name="Landis J.B."/>
            <person name="Lin N."/>
            <person name="Zhang H."/>
            <person name="Zhang X."/>
            <person name="Huang J."/>
            <person name="Zhang X."/>
            <person name="Sun H."/>
            <person name="Wang H."/>
        </authorList>
    </citation>
    <scope>NUCLEOTIDE SEQUENCE [LARGE SCALE GENOMIC DNA]</scope>
    <source>
        <strain evidence="4">TB1705</strain>
        <tissue evidence="4">Leaf</tissue>
    </source>
</reference>
<dbReference type="GO" id="GO:0008270">
    <property type="term" value="F:zinc ion binding"/>
    <property type="evidence" value="ECO:0007669"/>
    <property type="project" value="UniProtKB-KW"/>
</dbReference>
<evidence type="ECO:0000256" key="2">
    <source>
        <dbReference type="ARBA" id="ARBA00022771"/>
    </source>
</evidence>
<comment type="caution">
    <text evidence="4">The sequence shown here is derived from an EMBL/GenBank/DDBJ whole genome shotgun (WGS) entry which is preliminary data.</text>
</comment>
<evidence type="ECO:0000256" key="1">
    <source>
        <dbReference type="ARBA" id="ARBA00022679"/>
    </source>
</evidence>
<dbReference type="GO" id="GO:0006633">
    <property type="term" value="P:fatty acid biosynthetic process"/>
    <property type="evidence" value="ECO:0007669"/>
    <property type="project" value="TreeGrafter"/>
</dbReference>
<name>A0A7J7N333_9MAGN</name>
<dbReference type="Proteomes" id="UP000541444">
    <property type="component" value="Unassembled WGS sequence"/>
</dbReference>
<dbReference type="EMBL" id="JACGCM010001129">
    <property type="protein sequence ID" value="KAF6161609.1"/>
    <property type="molecule type" value="Genomic_DNA"/>
</dbReference>
<accession>A0A7J7N333</accession>
<keyword evidence="2" id="KW-0863">Zinc-finger</keyword>
<dbReference type="InterPro" id="IPR011762">
    <property type="entry name" value="COA_CT_N"/>
</dbReference>
<organism evidence="4 5">
    <name type="scientific">Kingdonia uniflora</name>
    <dbReference type="NCBI Taxonomy" id="39325"/>
    <lineage>
        <taxon>Eukaryota</taxon>
        <taxon>Viridiplantae</taxon>
        <taxon>Streptophyta</taxon>
        <taxon>Embryophyta</taxon>
        <taxon>Tracheophyta</taxon>
        <taxon>Spermatophyta</taxon>
        <taxon>Magnoliopsida</taxon>
        <taxon>Ranunculales</taxon>
        <taxon>Circaeasteraceae</taxon>
        <taxon>Kingdonia</taxon>
    </lineage>
</organism>
<gene>
    <name evidence="4" type="ORF">GIB67_009488</name>
</gene>
<dbReference type="PANTHER" id="PTHR42995:SF5">
    <property type="entry name" value="ACETYL-COENZYME A CARBOXYLASE CARBOXYL TRANSFERASE SUBUNIT BETA, CHLOROPLASTIC"/>
    <property type="match status" value="1"/>
</dbReference>
<dbReference type="OrthoDB" id="1918971at2759"/>
<dbReference type="GO" id="GO:0003989">
    <property type="term" value="F:acetyl-CoA carboxylase activity"/>
    <property type="evidence" value="ECO:0007669"/>
    <property type="project" value="TreeGrafter"/>
</dbReference>
<dbReference type="PROSITE" id="PS50980">
    <property type="entry name" value="COA_CT_NTER"/>
    <property type="match status" value="1"/>
</dbReference>
<dbReference type="Gene3D" id="3.90.226.10">
    <property type="entry name" value="2-enoyl-CoA Hydratase, Chain A, domain 1"/>
    <property type="match status" value="1"/>
</dbReference>
<feature type="domain" description="CoA carboxyltransferase N-terminal" evidence="3">
    <location>
        <begin position="1"/>
        <end position="106"/>
    </location>
</feature>
<evidence type="ECO:0000313" key="5">
    <source>
        <dbReference type="Proteomes" id="UP000541444"/>
    </source>
</evidence>
<keyword evidence="5" id="KW-1185">Reference proteome</keyword>